<evidence type="ECO:0000313" key="2">
    <source>
        <dbReference type="EMBL" id="THW85089.1"/>
    </source>
</evidence>
<evidence type="ECO:0000256" key="1">
    <source>
        <dbReference type="SAM" id="MobiDB-lite"/>
    </source>
</evidence>
<sequence length="191" mass="21489">MIIVKQSTMEEHNETKNGAGVPQVDKGNDKGHSNNVNNVNKTNDVPDMYLPAASIFNILHNAIGDGQETIKLERKYLSGKPKFTDRILIDEEDVKLMEEWSDKYEVTSTKTKHLHKVLASLERKKVNQGYHQRMVEWMFDALDKLMAGGEDGFDGGEKEYKMCIEKLAVLTLELARCDLASEDDGGKKTSA</sequence>
<feature type="region of interest" description="Disordered" evidence="1">
    <location>
        <begin position="1"/>
        <end position="43"/>
    </location>
</feature>
<protein>
    <submittedName>
        <fullName evidence="2">Uncharacterized protein</fullName>
    </submittedName>
</protein>
<organism evidence="2 3">
    <name type="scientific">Aureobasidium pullulans</name>
    <name type="common">Black yeast</name>
    <name type="synonym">Pullularia pullulans</name>
    <dbReference type="NCBI Taxonomy" id="5580"/>
    <lineage>
        <taxon>Eukaryota</taxon>
        <taxon>Fungi</taxon>
        <taxon>Dikarya</taxon>
        <taxon>Ascomycota</taxon>
        <taxon>Pezizomycotina</taxon>
        <taxon>Dothideomycetes</taxon>
        <taxon>Dothideomycetidae</taxon>
        <taxon>Dothideales</taxon>
        <taxon>Saccotheciaceae</taxon>
        <taxon>Aureobasidium</taxon>
    </lineage>
</organism>
<accession>A0A4S9AY06</accession>
<comment type="caution">
    <text evidence="2">The sequence shown here is derived from an EMBL/GenBank/DDBJ whole genome shotgun (WGS) entry which is preliminary data.</text>
</comment>
<dbReference type="Proteomes" id="UP000304928">
    <property type="component" value="Unassembled WGS sequence"/>
</dbReference>
<dbReference type="EMBL" id="QZAR01000194">
    <property type="protein sequence ID" value="THW85089.1"/>
    <property type="molecule type" value="Genomic_DNA"/>
</dbReference>
<gene>
    <name evidence="2" type="ORF">D6D15_08322</name>
</gene>
<reference evidence="2 3" key="1">
    <citation type="submission" date="2018-10" db="EMBL/GenBank/DDBJ databases">
        <title>Fifty Aureobasidium pullulans genomes reveal a recombining polyextremotolerant generalist.</title>
        <authorList>
            <person name="Gostincar C."/>
            <person name="Turk M."/>
            <person name="Zajc J."/>
            <person name="Gunde-Cimerman N."/>
        </authorList>
    </citation>
    <scope>NUCLEOTIDE SEQUENCE [LARGE SCALE GENOMIC DNA]</scope>
    <source>
        <strain evidence="2 3">EXF-10507</strain>
    </source>
</reference>
<evidence type="ECO:0000313" key="3">
    <source>
        <dbReference type="Proteomes" id="UP000304928"/>
    </source>
</evidence>
<dbReference type="AlphaFoldDB" id="A0A4S9AY06"/>
<proteinExistence type="predicted"/>
<name>A0A4S9AY06_AURPU</name>